<feature type="signal peptide" evidence="1">
    <location>
        <begin position="1"/>
        <end position="24"/>
    </location>
</feature>
<proteinExistence type="predicted"/>
<protein>
    <submittedName>
        <fullName evidence="2">Uncharacterized protein</fullName>
    </submittedName>
</protein>
<organism evidence="2 3">
    <name type="scientific">Aspergillus pseudotamarii</name>
    <dbReference type="NCBI Taxonomy" id="132259"/>
    <lineage>
        <taxon>Eukaryota</taxon>
        <taxon>Fungi</taxon>
        <taxon>Dikarya</taxon>
        <taxon>Ascomycota</taxon>
        <taxon>Pezizomycotina</taxon>
        <taxon>Eurotiomycetes</taxon>
        <taxon>Eurotiomycetidae</taxon>
        <taxon>Eurotiales</taxon>
        <taxon>Aspergillaceae</taxon>
        <taxon>Aspergillus</taxon>
        <taxon>Aspergillus subgen. Circumdati</taxon>
    </lineage>
</organism>
<accession>A0A5N6SGQ5</accession>
<keyword evidence="1" id="KW-0732">Signal</keyword>
<keyword evidence="3" id="KW-1185">Reference proteome</keyword>
<gene>
    <name evidence="2" type="ORF">BDV38DRAFT_287326</name>
</gene>
<dbReference type="Proteomes" id="UP000325672">
    <property type="component" value="Unassembled WGS sequence"/>
</dbReference>
<evidence type="ECO:0000313" key="3">
    <source>
        <dbReference type="Proteomes" id="UP000325672"/>
    </source>
</evidence>
<sequence length="106" mass="11571">MRVIYFLSAYLMAAAVALPANTDGSEVLARRGKWEELAKDFLRIAQGQEVRPLTEEEKAANEKARKEEIAKGDKFRDALKDLGVSGNDKVIGATLGKLLGQANPVK</sequence>
<evidence type="ECO:0000256" key="1">
    <source>
        <dbReference type="SAM" id="SignalP"/>
    </source>
</evidence>
<dbReference type="EMBL" id="ML743625">
    <property type="protein sequence ID" value="KAE8132851.1"/>
    <property type="molecule type" value="Genomic_DNA"/>
</dbReference>
<name>A0A5N6SGQ5_ASPPS</name>
<dbReference type="RefSeq" id="XP_031908914.1">
    <property type="nucleotide sequence ID" value="XM_032060835.1"/>
</dbReference>
<reference evidence="2 3" key="1">
    <citation type="submission" date="2019-04" db="EMBL/GenBank/DDBJ databases">
        <title>Friends and foes A comparative genomics study of 23 Aspergillus species from section Flavi.</title>
        <authorList>
            <consortium name="DOE Joint Genome Institute"/>
            <person name="Kjaerbolling I."/>
            <person name="Vesth T."/>
            <person name="Frisvad J.C."/>
            <person name="Nybo J.L."/>
            <person name="Theobald S."/>
            <person name="Kildgaard S."/>
            <person name="Isbrandt T."/>
            <person name="Kuo A."/>
            <person name="Sato A."/>
            <person name="Lyhne E.K."/>
            <person name="Kogle M.E."/>
            <person name="Wiebenga A."/>
            <person name="Kun R.S."/>
            <person name="Lubbers R.J."/>
            <person name="Makela M.R."/>
            <person name="Barry K."/>
            <person name="Chovatia M."/>
            <person name="Clum A."/>
            <person name="Daum C."/>
            <person name="Haridas S."/>
            <person name="He G."/>
            <person name="LaButti K."/>
            <person name="Lipzen A."/>
            <person name="Mondo S."/>
            <person name="Riley R."/>
            <person name="Salamov A."/>
            <person name="Simmons B.A."/>
            <person name="Magnuson J.K."/>
            <person name="Henrissat B."/>
            <person name="Mortensen U.H."/>
            <person name="Larsen T.O."/>
            <person name="Devries R.P."/>
            <person name="Grigoriev I.V."/>
            <person name="Machida M."/>
            <person name="Baker S.E."/>
            <person name="Andersen M.R."/>
        </authorList>
    </citation>
    <scope>NUCLEOTIDE SEQUENCE [LARGE SCALE GENOMIC DNA]</scope>
    <source>
        <strain evidence="2 3">CBS 117625</strain>
    </source>
</reference>
<evidence type="ECO:0000313" key="2">
    <source>
        <dbReference type="EMBL" id="KAE8132851.1"/>
    </source>
</evidence>
<dbReference type="GeneID" id="43645045"/>
<dbReference type="AlphaFoldDB" id="A0A5N6SGQ5"/>
<feature type="chain" id="PRO_5024885572" evidence="1">
    <location>
        <begin position="25"/>
        <end position="106"/>
    </location>
</feature>